<organism evidence="2 3">
    <name type="scientific">Climacteris rufus</name>
    <name type="common">rufous treecreeper</name>
    <dbReference type="NCBI Taxonomy" id="47695"/>
    <lineage>
        <taxon>Eukaryota</taxon>
        <taxon>Metazoa</taxon>
        <taxon>Chordata</taxon>
        <taxon>Craniata</taxon>
        <taxon>Vertebrata</taxon>
        <taxon>Euteleostomi</taxon>
        <taxon>Archelosauria</taxon>
        <taxon>Archosauria</taxon>
        <taxon>Dinosauria</taxon>
        <taxon>Saurischia</taxon>
        <taxon>Theropoda</taxon>
        <taxon>Coelurosauria</taxon>
        <taxon>Aves</taxon>
        <taxon>Neognathae</taxon>
        <taxon>Neoaves</taxon>
        <taxon>Telluraves</taxon>
        <taxon>Australaves</taxon>
        <taxon>Passeriformes</taxon>
        <taxon>Climacteridae</taxon>
        <taxon>Climacteris</taxon>
    </lineage>
</organism>
<dbReference type="Proteomes" id="UP000580879">
    <property type="component" value="Unassembled WGS sequence"/>
</dbReference>
<feature type="compositionally biased region" description="Gly residues" evidence="1">
    <location>
        <begin position="128"/>
        <end position="137"/>
    </location>
</feature>
<dbReference type="EMBL" id="VZRZ01005311">
    <property type="protein sequence ID" value="NWW77605.1"/>
    <property type="molecule type" value="Genomic_DNA"/>
</dbReference>
<proteinExistence type="predicted"/>
<dbReference type="GO" id="GO:0005813">
    <property type="term" value="C:centrosome"/>
    <property type="evidence" value="ECO:0007669"/>
    <property type="project" value="TreeGrafter"/>
</dbReference>
<comment type="caution">
    <text evidence="2">The sequence shown here is derived from an EMBL/GenBank/DDBJ whole genome shotgun (WGS) entry which is preliminary data.</text>
</comment>
<sequence length="137" mass="14552">AGASEVVPSGSRRSTQDVGVTFPSPGCGQQLQGPWQLPGQALGAAAGAAQGAQAARLPLGRRSRRSRLHLQQAGTPWLVQAEDSKSEWRKENQGSAIPGPGPSWFEPWSSCRPWREPLREKNWAGQQHSGGQGAAAH</sequence>
<feature type="non-terminal residue" evidence="2">
    <location>
        <position position="1"/>
    </location>
</feature>
<feature type="compositionally biased region" description="Low complexity" evidence="1">
    <location>
        <begin position="25"/>
        <end position="35"/>
    </location>
</feature>
<name>A0A7K6QXP8_9PASS</name>
<reference evidence="2 3" key="1">
    <citation type="submission" date="2019-09" db="EMBL/GenBank/DDBJ databases">
        <title>Bird 10,000 Genomes (B10K) Project - Family phase.</title>
        <authorList>
            <person name="Zhang G."/>
        </authorList>
    </citation>
    <scope>NUCLEOTIDE SEQUENCE [LARGE SCALE GENOMIC DNA]</scope>
    <source>
        <strain evidence="2">B10K-DU-029-53</strain>
    </source>
</reference>
<feature type="region of interest" description="Disordered" evidence="1">
    <location>
        <begin position="1"/>
        <end position="35"/>
    </location>
</feature>
<accession>A0A7K6QXP8</accession>
<feature type="region of interest" description="Disordered" evidence="1">
    <location>
        <begin position="69"/>
        <end position="137"/>
    </location>
</feature>
<dbReference type="OrthoDB" id="6163239at2759"/>
<dbReference type="AlphaFoldDB" id="A0A7K6QXP8"/>
<dbReference type="PANTHER" id="PTHR21553:SF22">
    <property type="entry name" value="CENTROSOME-ASSOCIATED PROTEIN ALMS1"/>
    <property type="match status" value="1"/>
</dbReference>
<feature type="compositionally biased region" description="Basic and acidic residues" evidence="1">
    <location>
        <begin position="113"/>
        <end position="122"/>
    </location>
</feature>
<gene>
    <name evidence="2" type="primary">Alms1</name>
    <name evidence="2" type="ORF">CLIRUF_R14748</name>
</gene>
<evidence type="ECO:0000256" key="1">
    <source>
        <dbReference type="SAM" id="MobiDB-lite"/>
    </source>
</evidence>
<protein>
    <submittedName>
        <fullName evidence="2">ALMS1 protein</fullName>
    </submittedName>
</protein>
<dbReference type="GO" id="GO:0046599">
    <property type="term" value="P:regulation of centriole replication"/>
    <property type="evidence" value="ECO:0007669"/>
    <property type="project" value="TreeGrafter"/>
</dbReference>
<keyword evidence="3" id="KW-1185">Reference proteome</keyword>
<dbReference type="GO" id="GO:0008017">
    <property type="term" value="F:microtubule binding"/>
    <property type="evidence" value="ECO:0007669"/>
    <property type="project" value="TreeGrafter"/>
</dbReference>
<dbReference type="PANTHER" id="PTHR21553">
    <property type="entry name" value="ALMS1-RELATED"/>
    <property type="match status" value="1"/>
</dbReference>
<evidence type="ECO:0000313" key="3">
    <source>
        <dbReference type="Proteomes" id="UP000580879"/>
    </source>
</evidence>
<feature type="compositionally biased region" description="Basic and acidic residues" evidence="1">
    <location>
        <begin position="82"/>
        <end position="92"/>
    </location>
</feature>
<dbReference type="GO" id="GO:0005814">
    <property type="term" value="C:centriole"/>
    <property type="evidence" value="ECO:0007669"/>
    <property type="project" value="TreeGrafter"/>
</dbReference>
<dbReference type="GO" id="GO:0005829">
    <property type="term" value="C:cytosol"/>
    <property type="evidence" value="ECO:0007669"/>
    <property type="project" value="TreeGrafter"/>
</dbReference>
<feature type="non-terminal residue" evidence="2">
    <location>
        <position position="137"/>
    </location>
</feature>
<evidence type="ECO:0000313" key="2">
    <source>
        <dbReference type="EMBL" id="NWW77605.1"/>
    </source>
</evidence>